<evidence type="ECO:0000313" key="1">
    <source>
        <dbReference type="EMBL" id="AOV58551.1"/>
    </source>
</evidence>
<sequence length="46" mass="5688">MMKIWHKEMRGDMVAKQKYWEHFLDTLHESGYINDVDRGTWQCPFK</sequence>
<gene>
    <name evidence="1" type="ORF">S250808_046</name>
</gene>
<name>A0A1D8KIR7_9CAUD</name>
<proteinExistence type="predicted"/>
<organism evidence="1 2">
    <name type="scientific">Synechococcus phage S-CAM3</name>
    <dbReference type="NCBI Taxonomy" id="1883366"/>
    <lineage>
        <taxon>Viruses</taxon>
        <taxon>Duplodnaviria</taxon>
        <taxon>Heunggongvirae</taxon>
        <taxon>Uroviricota</taxon>
        <taxon>Caudoviricetes</taxon>
        <taxon>Pantevenvirales</taxon>
        <taxon>Kyanoviridae</taxon>
        <taxon>Charybdisvirus</taxon>
        <taxon>Charybdisvirus scam3</taxon>
    </lineage>
</organism>
<dbReference type="EMBL" id="KU686197">
    <property type="protein sequence ID" value="AOV58551.1"/>
    <property type="molecule type" value="Genomic_DNA"/>
</dbReference>
<reference evidence="1 2" key="1">
    <citation type="journal article" date="2016" name="Virology">
        <title>The genomic content and context of auxiliary metabolic genes in marine cyanomyoviruses.</title>
        <authorList>
            <person name="Crummett L.T."/>
            <person name="Puxty R.J."/>
            <person name="Weihe C."/>
            <person name="Marston M.F."/>
            <person name="Martiny J.B."/>
        </authorList>
    </citation>
    <scope>NUCLEOTIDE SEQUENCE [LARGE SCALE GENOMIC DNA]</scope>
    <source>
        <strain evidence="1">0808SB25</strain>
    </source>
</reference>
<accession>A0A1D8KIR7</accession>
<dbReference type="Proteomes" id="UP000240920">
    <property type="component" value="Segment"/>
</dbReference>
<evidence type="ECO:0000313" key="2">
    <source>
        <dbReference type="Proteomes" id="UP000240920"/>
    </source>
</evidence>
<protein>
    <submittedName>
        <fullName evidence="1">Uncharacterized protein</fullName>
    </submittedName>
</protein>